<accession>A0A375HXD2</accession>
<dbReference type="Proteomes" id="UP000254259">
    <property type="component" value="Plasmid CBM2636p"/>
</dbReference>
<evidence type="ECO:0000256" key="1">
    <source>
        <dbReference type="ARBA" id="ARBA00002190"/>
    </source>
</evidence>
<evidence type="ECO:0000256" key="5">
    <source>
        <dbReference type="ARBA" id="ARBA00023172"/>
    </source>
</evidence>
<evidence type="ECO:0000313" key="9">
    <source>
        <dbReference type="Proteomes" id="UP000254259"/>
    </source>
</evidence>
<dbReference type="AlphaFoldDB" id="A0A375HXD2"/>
<keyword evidence="5 6" id="KW-0233">DNA recombination</keyword>
<feature type="compositionally biased region" description="Low complexity" evidence="7">
    <location>
        <begin position="109"/>
        <end position="129"/>
    </location>
</feature>
<dbReference type="InterPro" id="IPR001207">
    <property type="entry name" value="Transposase_mutator"/>
</dbReference>
<keyword evidence="3 6" id="KW-0815">Transposition</keyword>
<evidence type="ECO:0000256" key="4">
    <source>
        <dbReference type="ARBA" id="ARBA00023125"/>
    </source>
</evidence>
<keyword evidence="6" id="KW-0814">Transposable element</keyword>
<dbReference type="GO" id="GO:0003677">
    <property type="term" value="F:DNA binding"/>
    <property type="evidence" value="ECO:0007669"/>
    <property type="project" value="UniProtKB-UniRule"/>
</dbReference>
<evidence type="ECO:0000313" key="8">
    <source>
        <dbReference type="EMBL" id="SPD69143.1"/>
    </source>
</evidence>
<dbReference type="GO" id="GO:0006313">
    <property type="term" value="P:DNA transposition"/>
    <property type="evidence" value="ECO:0007669"/>
    <property type="project" value="UniProtKB-UniRule"/>
</dbReference>
<gene>
    <name evidence="8" type="ORF">CBM2636_P10054</name>
</gene>
<dbReference type="EMBL" id="LT984815">
    <property type="protein sequence ID" value="SPD69143.1"/>
    <property type="molecule type" value="Genomic_DNA"/>
</dbReference>
<comment type="function">
    <text evidence="1 6">Required for the transposition of the insertion element.</text>
</comment>
<dbReference type="Pfam" id="PF00872">
    <property type="entry name" value="Transposase_mut"/>
    <property type="match status" value="1"/>
</dbReference>
<dbReference type="GO" id="GO:0004803">
    <property type="term" value="F:transposase activity"/>
    <property type="evidence" value="ECO:0007669"/>
    <property type="project" value="UniProtKB-UniRule"/>
</dbReference>
<sequence length="129" mass="13592">MPRKTKTSQAADRELPSIPEDLIAHFVKGPMTAEAVQDASMAFKKALIERALGAELGHHLGYPAGAERPAGTANQRNGKSAKTVLTDDGPLRLDIPRDRDGSFDPILIPSTSGASPGSTTRSSPCMRAA</sequence>
<name>A0A375HXD2_9BURK</name>
<comment type="similarity">
    <text evidence="2 6">Belongs to the transposase mutator family.</text>
</comment>
<evidence type="ECO:0000256" key="2">
    <source>
        <dbReference type="ARBA" id="ARBA00010961"/>
    </source>
</evidence>
<protein>
    <recommendedName>
        <fullName evidence="6">Mutator family transposase</fullName>
    </recommendedName>
</protein>
<organism evidence="8 9">
    <name type="scientific">Cupriavidus taiwanensis</name>
    <dbReference type="NCBI Taxonomy" id="164546"/>
    <lineage>
        <taxon>Bacteria</taxon>
        <taxon>Pseudomonadati</taxon>
        <taxon>Pseudomonadota</taxon>
        <taxon>Betaproteobacteria</taxon>
        <taxon>Burkholderiales</taxon>
        <taxon>Burkholderiaceae</taxon>
        <taxon>Cupriavidus</taxon>
    </lineage>
</organism>
<feature type="region of interest" description="Disordered" evidence="7">
    <location>
        <begin position="60"/>
        <end position="129"/>
    </location>
</feature>
<evidence type="ECO:0000256" key="3">
    <source>
        <dbReference type="ARBA" id="ARBA00022578"/>
    </source>
</evidence>
<dbReference type="PANTHER" id="PTHR33217">
    <property type="entry name" value="TRANSPOSASE FOR INSERTION SEQUENCE ELEMENT IS1081"/>
    <property type="match status" value="1"/>
</dbReference>
<keyword evidence="8" id="KW-0614">Plasmid</keyword>
<dbReference type="OMA" id="CESGHAT"/>
<reference evidence="8 9" key="1">
    <citation type="submission" date="2018-01" db="EMBL/GenBank/DDBJ databases">
        <authorList>
            <person name="Clerissi C."/>
        </authorList>
    </citation>
    <scope>NUCLEOTIDE SEQUENCE [LARGE SCALE GENOMIC DNA]</scope>
    <source>
        <strain evidence="8">Cupriavidus taiwanensis SWF 66322</strain>
        <plasmid evidence="9">cbm2636p</plasmid>
    </source>
</reference>
<keyword evidence="4 6" id="KW-0238">DNA-binding</keyword>
<geneLocation type="plasmid" evidence="9">
    <name>cbm2636p</name>
</geneLocation>
<evidence type="ECO:0000256" key="6">
    <source>
        <dbReference type="RuleBase" id="RU365089"/>
    </source>
</evidence>
<proteinExistence type="inferred from homology"/>
<evidence type="ECO:0000256" key="7">
    <source>
        <dbReference type="SAM" id="MobiDB-lite"/>
    </source>
</evidence>
<dbReference type="PANTHER" id="PTHR33217:SF5">
    <property type="entry name" value="MUTATOR FAMILY TRANSPOSASE"/>
    <property type="match status" value="1"/>
</dbReference>
<feature type="compositionally biased region" description="Basic and acidic residues" evidence="7">
    <location>
        <begin position="89"/>
        <end position="102"/>
    </location>
</feature>